<keyword evidence="5" id="KW-0508">mRNA splicing</keyword>
<comment type="subcellular location">
    <subcellularLocation>
        <location evidence="1">Nucleus</location>
    </subcellularLocation>
</comment>
<dbReference type="PANTHER" id="PTHR11246">
    <property type="entry name" value="PRE-MRNA SPLICING FACTOR"/>
    <property type="match status" value="1"/>
</dbReference>
<dbReference type="InterPro" id="IPR011990">
    <property type="entry name" value="TPR-like_helical_dom_sf"/>
</dbReference>
<name>A0A9K3CPE1_9EUKA</name>
<dbReference type="EMBL" id="BDIP01000259">
    <property type="protein sequence ID" value="GIQ80874.1"/>
    <property type="molecule type" value="Genomic_DNA"/>
</dbReference>
<dbReference type="PANTHER" id="PTHR11246:SF3">
    <property type="entry name" value="CROOKED NECK-LIKE PROTEIN 1"/>
    <property type="match status" value="1"/>
</dbReference>
<evidence type="ECO:0000256" key="5">
    <source>
        <dbReference type="ARBA" id="ARBA00023187"/>
    </source>
</evidence>
<dbReference type="PROSITE" id="PS50005">
    <property type="entry name" value="TPR"/>
    <property type="match status" value="1"/>
</dbReference>
<dbReference type="Pfam" id="PF23240">
    <property type="entry name" value="HAT_PRP39_N"/>
    <property type="match status" value="1"/>
</dbReference>
<organism evidence="9 10">
    <name type="scientific">Kipferlia bialata</name>
    <dbReference type="NCBI Taxonomy" id="797122"/>
    <lineage>
        <taxon>Eukaryota</taxon>
        <taxon>Metamonada</taxon>
        <taxon>Carpediemonas-like organisms</taxon>
        <taxon>Kipferlia</taxon>
    </lineage>
</organism>
<sequence length="551" mass="61368">MVYLTLGVQRVRRVYRLACETHPGSKMFLRWAAFEEKFMNTSVARGVYEAALSMLGADVGIGRVSADTPLAECVAQIGDWQKQKAAAKAVYDCEAVILAWAAFEERQDEVARARALLQKGCKELPKLEASLPDADKADSFDVDSASLFGSARLQSALTSIDKRHGSADTLRLNATIRRRALYREAVKRNSADIDAWLNLCTLEVSVLKGAKDAENLRRIRATFEEALSHTPDEVFDEGPEDRVRCQNDWRRYLWLWVWFGAAEELYGDKTKATELYETALEMVPVREGVAVVEFPQIWCQAALFHVRQGDATKAREVFERAVDVSPCVEVFRHYCDMETSLGEAARVGSILEREVAAFVTDSTAWLRLVNLSIELKAYDKARRTLDEALLTEGVDYPEVLWARYLSMETDLGNTEHVRALYARVAEASPHSGSVHVARAQFESGEGNIDGARHALRVGAGALAQVTAAVEGQAVDTEARDERAMLLGAWLELEEAANGAGMEDCLEEVQGLQPRRDDKEEGWVFPEEEETGAGARLAQMAAEWSEDEDEDY</sequence>
<proteinExistence type="inferred from homology"/>
<dbReference type="InterPro" id="IPR003107">
    <property type="entry name" value="HAT"/>
</dbReference>
<dbReference type="OrthoDB" id="541719at2759"/>
<keyword evidence="10" id="KW-1185">Reference proteome</keyword>
<evidence type="ECO:0000256" key="6">
    <source>
        <dbReference type="ARBA" id="ARBA00023242"/>
    </source>
</evidence>
<evidence type="ECO:0000256" key="7">
    <source>
        <dbReference type="PROSITE-ProRule" id="PRU00339"/>
    </source>
</evidence>
<evidence type="ECO:0000313" key="9">
    <source>
        <dbReference type="EMBL" id="GIQ80874.1"/>
    </source>
</evidence>
<keyword evidence="3" id="KW-0507">mRNA processing</keyword>
<accession>A0A9K3CPE1</accession>
<dbReference type="AlphaFoldDB" id="A0A9K3CPE1"/>
<dbReference type="Gene3D" id="1.25.40.10">
    <property type="entry name" value="Tetratricopeptide repeat domain"/>
    <property type="match status" value="2"/>
</dbReference>
<feature type="region of interest" description="Disordered" evidence="8">
    <location>
        <begin position="510"/>
        <end position="551"/>
    </location>
</feature>
<dbReference type="SMART" id="SM00386">
    <property type="entry name" value="HAT"/>
    <property type="match status" value="7"/>
</dbReference>
<dbReference type="Proteomes" id="UP000265618">
    <property type="component" value="Unassembled WGS sequence"/>
</dbReference>
<dbReference type="InterPro" id="IPR019734">
    <property type="entry name" value="TPR_rpt"/>
</dbReference>
<evidence type="ECO:0000256" key="3">
    <source>
        <dbReference type="ARBA" id="ARBA00022664"/>
    </source>
</evidence>
<comment type="caution">
    <text evidence="9">The sequence shown here is derived from an EMBL/GenBank/DDBJ whole genome shotgun (WGS) entry which is preliminary data.</text>
</comment>
<dbReference type="InterPro" id="IPR045075">
    <property type="entry name" value="Syf1-like"/>
</dbReference>
<comment type="similarity">
    <text evidence="2">Belongs to the crooked-neck family.</text>
</comment>
<evidence type="ECO:0000256" key="4">
    <source>
        <dbReference type="ARBA" id="ARBA00022737"/>
    </source>
</evidence>
<reference evidence="9 10" key="1">
    <citation type="journal article" date="2018" name="PLoS ONE">
        <title>The draft genome of Kipferlia bialata reveals reductive genome evolution in fornicate parasites.</title>
        <authorList>
            <person name="Tanifuji G."/>
            <person name="Takabayashi S."/>
            <person name="Kume K."/>
            <person name="Takagi M."/>
            <person name="Nakayama T."/>
            <person name="Kamikawa R."/>
            <person name="Inagaki Y."/>
            <person name="Hashimoto T."/>
        </authorList>
    </citation>
    <scope>NUCLEOTIDE SEQUENCE [LARGE SCALE GENOMIC DNA]</scope>
    <source>
        <strain evidence="9">NY0173</strain>
    </source>
</reference>
<protein>
    <submittedName>
        <fullName evidence="9">Uncharacterized protein</fullName>
    </submittedName>
</protein>
<keyword evidence="7" id="KW-0802">TPR repeat</keyword>
<keyword evidence="6" id="KW-0539">Nucleus</keyword>
<gene>
    <name evidence="9" type="ORF">KIPB_001745</name>
</gene>
<feature type="repeat" description="TPR" evidence="7">
    <location>
        <begin position="295"/>
        <end position="328"/>
    </location>
</feature>
<evidence type="ECO:0000256" key="2">
    <source>
        <dbReference type="ARBA" id="ARBA00008644"/>
    </source>
</evidence>
<evidence type="ECO:0000313" key="10">
    <source>
        <dbReference type="Proteomes" id="UP000265618"/>
    </source>
</evidence>
<keyword evidence="4" id="KW-0677">Repeat</keyword>
<evidence type="ECO:0000256" key="8">
    <source>
        <dbReference type="SAM" id="MobiDB-lite"/>
    </source>
</evidence>
<evidence type="ECO:0000256" key="1">
    <source>
        <dbReference type="ARBA" id="ARBA00004123"/>
    </source>
</evidence>
<dbReference type="SUPFAM" id="SSF48452">
    <property type="entry name" value="TPR-like"/>
    <property type="match status" value="2"/>
</dbReference>
<dbReference type="GO" id="GO:0000398">
    <property type="term" value="P:mRNA splicing, via spliceosome"/>
    <property type="evidence" value="ECO:0007669"/>
    <property type="project" value="InterPro"/>
</dbReference>